<feature type="transmembrane region" description="Helical" evidence="1">
    <location>
        <begin position="7"/>
        <end position="29"/>
    </location>
</feature>
<keyword evidence="1" id="KW-0472">Membrane</keyword>
<dbReference type="AlphaFoldDB" id="A0A840ZJB5"/>
<proteinExistence type="predicted"/>
<name>A0A840ZJB5_9HYPH</name>
<comment type="caution">
    <text evidence="2">The sequence shown here is derived from an EMBL/GenBank/DDBJ whole genome shotgun (WGS) entry which is preliminary data.</text>
</comment>
<keyword evidence="1" id="KW-0812">Transmembrane</keyword>
<protein>
    <submittedName>
        <fullName evidence="2">Uncharacterized protein</fullName>
    </submittedName>
</protein>
<reference evidence="2 3" key="1">
    <citation type="submission" date="2020-08" db="EMBL/GenBank/DDBJ databases">
        <title>Genomic Encyclopedia of Type Strains, Phase IV (KMG-IV): sequencing the most valuable type-strain genomes for metagenomic binning, comparative biology and taxonomic classification.</title>
        <authorList>
            <person name="Goeker M."/>
        </authorList>
    </citation>
    <scope>NUCLEOTIDE SEQUENCE [LARGE SCALE GENOMIC DNA]</scope>
    <source>
        <strain evidence="2 3">DSM 2163</strain>
    </source>
</reference>
<gene>
    <name evidence="2" type="ORF">HNR00_001745</name>
</gene>
<accession>A0A840ZJB5</accession>
<keyword evidence="3" id="KW-1185">Reference proteome</keyword>
<dbReference type="EMBL" id="JACHOP010000005">
    <property type="protein sequence ID" value="MBB5757037.1"/>
    <property type="molecule type" value="Genomic_DNA"/>
</dbReference>
<organism evidence="2 3">
    <name type="scientific">Methylorubrum rhodinum</name>
    <dbReference type="NCBI Taxonomy" id="29428"/>
    <lineage>
        <taxon>Bacteria</taxon>
        <taxon>Pseudomonadati</taxon>
        <taxon>Pseudomonadota</taxon>
        <taxon>Alphaproteobacteria</taxon>
        <taxon>Hyphomicrobiales</taxon>
        <taxon>Methylobacteriaceae</taxon>
        <taxon>Methylorubrum</taxon>
    </lineage>
</organism>
<evidence type="ECO:0000256" key="1">
    <source>
        <dbReference type="SAM" id="Phobius"/>
    </source>
</evidence>
<dbReference type="Proteomes" id="UP000583454">
    <property type="component" value="Unassembled WGS sequence"/>
</dbReference>
<keyword evidence="1" id="KW-1133">Transmembrane helix</keyword>
<evidence type="ECO:0000313" key="2">
    <source>
        <dbReference type="EMBL" id="MBB5757037.1"/>
    </source>
</evidence>
<sequence length="35" mass="3591">MGAARVAMAVMVAGVVGAAATLMCLLPGFDSFFEW</sequence>
<evidence type="ECO:0000313" key="3">
    <source>
        <dbReference type="Proteomes" id="UP000583454"/>
    </source>
</evidence>